<dbReference type="Pfam" id="PF00226">
    <property type="entry name" value="DnaJ"/>
    <property type="match status" value="1"/>
</dbReference>
<dbReference type="GO" id="GO:0051082">
    <property type="term" value="F:unfolded protein binding"/>
    <property type="evidence" value="ECO:0007669"/>
    <property type="project" value="TreeGrafter"/>
</dbReference>
<dbReference type="Gene3D" id="2.60.260.20">
    <property type="entry name" value="Urease metallochaperone UreE, N-terminal domain"/>
    <property type="match status" value="1"/>
</dbReference>
<name>A0A915DLF1_9BILA</name>
<evidence type="ECO:0000259" key="3">
    <source>
        <dbReference type="PROSITE" id="PS50076"/>
    </source>
</evidence>
<evidence type="ECO:0000256" key="2">
    <source>
        <dbReference type="SAM" id="MobiDB-lite"/>
    </source>
</evidence>
<keyword evidence="1" id="KW-0143">Chaperone</keyword>
<reference evidence="5" key="1">
    <citation type="submission" date="2022-11" db="UniProtKB">
        <authorList>
            <consortium name="WormBaseParasite"/>
        </authorList>
    </citation>
    <scope>IDENTIFICATION</scope>
</reference>
<dbReference type="SMART" id="SM00271">
    <property type="entry name" value="DnaJ"/>
    <property type="match status" value="1"/>
</dbReference>
<dbReference type="Proteomes" id="UP000887574">
    <property type="component" value="Unplaced"/>
</dbReference>
<dbReference type="SUPFAM" id="SSF46565">
    <property type="entry name" value="Chaperone J-domain"/>
    <property type="match status" value="1"/>
</dbReference>
<dbReference type="PANTHER" id="PTHR24078">
    <property type="entry name" value="DNAJ HOMOLOG SUBFAMILY C MEMBER"/>
    <property type="match status" value="1"/>
</dbReference>
<dbReference type="PANTHER" id="PTHR24078:SF553">
    <property type="entry name" value="DNAJ HOMOLOG SUBFAMILY B MEMBER 5"/>
    <property type="match status" value="1"/>
</dbReference>
<keyword evidence="4" id="KW-1185">Reference proteome</keyword>
<dbReference type="WBParaSite" id="jg21307">
    <property type="protein sequence ID" value="jg21307"/>
    <property type="gene ID" value="jg21307"/>
</dbReference>
<feature type="region of interest" description="Disordered" evidence="2">
    <location>
        <begin position="1"/>
        <end position="35"/>
    </location>
</feature>
<dbReference type="InterPro" id="IPR036869">
    <property type="entry name" value="J_dom_sf"/>
</dbReference>
<evidence type="ECO:0000313" key="5">
    <source>
        <dbReference type="WBParaSite" id="jg21307"/>
    </source>
</evidence>
<dbReference type="AlphaFoldDB" id="A0A915DLF1"/>
<feature type="domain" description="J" evidence="3">
    <location>
        <begin position="78"/>
        <end position="133"/>
    </location>
</feature>
<organism evidence="4 5">
    <name type="scientific">Ditylenchus dipsaci</name>
    <dbReference type="NCBI Taxonomy" id="166011"/>
    <lineage>
        <taxon>Eukaryota</taxon>
        <taxon>Metazoa</taxon>
        <taxon>Ecdysozoa</taxon>
        <taxon>Nematoda</taxon>
        <taxon>Chromadorea</taxon>
        <taxon>Rhabditida</taxon>
        <taxon>Tylenchina</taxon>
        <taxon>Tylenchomorpha</taxon>
        <taxon>Sphaerularioidea</taxon>
        <taxon>Anguinidae</taxon>
        <taxon>Anguininae</taxon>
        <taxon>Ditylenchus</taxon>
    </lineage>
</organism>
<dbReference type="InterPro" id="IPR001623">
    <property type="entry name" value="DnaJ_domain"/>
</dbReference>
<proteinExistence type="predicted"/>
<dbReference type="PROSITE" id="PS50076">
    <property type="entry name" value="DNAJ_2"/>
    <property type="match status" value="1"/>
</dbReference>
<evidence type="ECO:0000313" key="4">
    <source>
        <dbReference type="Proteomes" id="UP000887574"/>
    </source>
</evidence>
<dbReference type="GO" id="GO:0005829">
    <property type="term" value="C:cytosol"/>
    <property type="evidence" value="ECO:0007669"/>
    <property type="project" value="TreeGrafter"/>
</dbReference>
<dbReference type="CDD" id="cd06257">
    <property type="entry name" value="DnaJ"/>
    <property type="match status" value="1"/>
</dbReference>
<dbReference type="InterPro" id="IPR051339">
    <property type="entry name" value="DnaJ_subfamily_B"/>
</dbReference>
<dbReference type="Gene3D" id="1.10.287.110">
    <property type="entry name" value="DnaJ domain"/>
    <property type="match status" value="1"/>
</dbReference>
<sequence>MDSTTTSQKQKRGLEDLLSASGAREATETSEDDQVGVNTGFPILLTVTLDVTNQCDTDNDSDTSISSNVLLKQSWERDYYKTLGIAKGASDDDIKKAYRKMALKFHPDKKRSWAESKFKEVAEAYDVLSDAKKKESTTSTVKMGSKKELCLGDPMRMFTQAFGGNGMFTEFSFGGNGGGAAVEQTLCLMIPCPLLASVHDLPVSLEDICSGCTKKMKITRKMITDGSAKTEDKAHNRDQSQGGRVGLKSLFRRRETRCLGGETGQISDTCTKIVFGMRCAVSPSRFRLWMPNSTERIPGQGLPNPKNVPDVLAPAAKELIQNALPS</sequence>
<accession>A0A915DLF1</accession>
<protein>
    <submittedName>
        <fullName evidence="5">J domain-containing protein</fullName>
    </submittedName>
</protein>
<evidence type="ECO:0000256" key="1">
    <source>
        <dbReference type="ARBA" id="ARBA00023186"/>
    </source>
</evidence>
<dbReference type="GO" id="GO:0051087">
    <property type="term" value="F:protein-folding chaperone binding"/>
    <property type="evidence" value="ECO:0007669"/>
    <property type="project" value="TreeGrafter"/>
</dbReference>
<dbReference type="PRINTS" id="PR00625">
    <property type="entry name" value="JDOMAIN"/>
</dbReference>
<feature type="compositionally biased region" description="Basic and acidic residues" evidence="2">
    <location>
        <begin position="228"/>
        <end position="238"/>
    </location>
</feature>
<feature type="region of interest" description="Disordered" evidence="2">
    <location>
        <begin position="224"/>
        <end position="244"/>
    </location>
</feature>